<reference evidence="11 12" key="1">
    <citation type="submission" date="2018-07" db="EMBL/GenBank/DDBJ databases">
        <title>A draft genome of a endophytic bacteria, a new species of Pedobacter.</title>
        <authorList>
            <person name="Zhang Z.D."/>
            <person name="Chen Z.J."/>
        </authorList>
    </citation>
    <scope>NUCLEOTIDE SEQUENCE [LARGE SCALE GENOMIC DNA]</scope>
    <source>
        <strain evidence="11 12">RS10</strain>
    </source>
</reference>
<dbReference type="OrthoDB" id="8764943at2"/>
<dbReference type="GO" id="GO:0044718">
    <property type="term" value="P:siderophore transmembrane transport"/>
    <property type="evidence" value="ECO:0007669"/>
    <property type="project" value="TreeGrafter"/>
</dbReference>
<name>A0A366L5J2_9SPHI</name>
<evidence type="ECO:0000313" key="12">
    <source>
        <dbReference type="Proteomes" id="UP000252081"/>
    </source>
</evidence>
<evidence type="ECO:0000259" key="9">
    <source>
        <dbReference type="Pfam" id="PF07715"/>
    </source>
</evidence>
<dbReference type="GO" id="GO:0015344">
    <property type="term" value="F:siderophore uptake transmembrane transporter activity"/>
    <property type="evidence" value="ECO:0007669"/>
    <property type="project" value="TreeGrafter"/>
</dbReference>
<dbReference type="GO" id="GO:0009279">
    <property type="term" value="C:cell outer membrane"/>
    <property type="evidence" value="ECO:0007669"/>
    <property type="project" value="UniProtKB-SubCell"/>
</dbReference>
<evidence type="ECO:0000256" key="2">
    <source>
        <dbReference type="ARBA" id="ARBA00022448"/>
    </source>
</evidence>
<evidence type="ECO:0000256" key="5">
    <source>
        <dbReference type="ARBA" id="ARBA00022729"/>
    </source>
</evidence>
<comment type="caution">
    <text evidence="11">The sequence shown here is derived from an EMBL/GenBank/DDBJ whole genome shotgun (WGS) entry which is preliminary data.</text>
</comment>
<dbReference type="InterPro" id="IPR008969">
    <property type="entry name" value="CarboxyPept-like_regulatory"/>
</dbReference>
<evidence type="ECO:0000256" key="8">
    <source>
        <dbReference type="SAM" id="SignalP"/>
    </source>
</evidence>
<keyword evidence="2" id="KW-0813">Transport</keyword>
<protein>
    <submittedName>
        <fullName evidence="11">TonB-dependent receptor</fullName>
    </submittedName>
</protein>
<keyword evidence="7" id="KW-0998">Cell outer membrane</keyword>
<evidence type="ECO:0000256" key="6">
    <source>
        <dbReference type="ARBA" id="ARBA00023136"/>
    </source>
</evidence>
<keyword evidence="11" id="KW-0675">Receptor</keyword>
<dbReference type="PANTHER" id="PTHR30069">
    <property type="entry name" value="TONB-DEPENDENT OUTER MEMBRANE RECEPTOR"/>
    <property type="match status" value="1"/>
</dbReference>
<feature type="domain" description="Outer membrane protein beta-barrel" evidence="10">
    <location>
        <begin position="376"/>
        <end position="776"/>
    </location>
</feature>
<keyword evidence="6" id="KW-0472">Membrane</keyword>
<dbReference type="InterPro" id="IPR039426">
    <property type="entry name" value="TonB-dep_rcpt-like"/>
</dbReference>
<dbReference type="InterPro" id="IPR037066">
    <property type="entry name" value="Plug_dom_sf"/>
</dbReference>
<dbReference type="SUPFAM" id="SSF49464">
    <property type="entry name" value="Carboxypeptidase regulatory domain-like"/>
    <property type="match status" value="1"/>
</dbReference>
<evidence type="ECO:0000256" key="1">
    <source>
        <dbReference type="ARBA" id="ARBA00004571"/>
    </source>
</evidence>
<evidence type="ECO:0000256" key="3">
    <source>
        <dbReference type="ARBA" id="ARBA00022452"/>
    </source>
</evidence>
<dbReference type="RefSeq" id="WP_113948224.1">
    <property type="nucleotide sequence ID" value="NZ_QNQU01000005.1"/>
</dbReference>
<dbReference type="Gene3D" id="2.170.130.10">
    <property type="entry name" value="TonB-dependent receptor, plug domain"/>
    <property type="match status" value="1"/>
</dbReference>
<proteinExistence type="predicted"/>
<dbReference type="Pfam" id="PF07715">
    <property type="entry name" value="Plug"/>
    <property type="match status" value="1"/>
</dbReference>
<feature type="domain" description="TonB-dependent receptor plug" evidence="9">
    <location>
        <begin position="145"/>
        <end position="220"/>
    </location>
</feature>
<comment type="subcellular location">
    <subcellularLocation>
        <location evidence="1">Cell outer membrane</location>
        <topology evidence="1">Multi-pass membrane protein</topology>
    </subcellularLocation>
</comment>
<gene>
    <name evidence="11" type="ORF">DRW42_07580</name>
</gene>
<dbReference type="PANTHER" id="PTHR30069:SF29">
    <property type="entry name" value="HEMOGLOBIN AND HEMOGLOBIN-HAPTOGLOBIN-BINDING PROTEIN 1-RELATED"/>
    <property type="match status" value="1"/>
</dbReference>
<keyword evidence="4" id="KW-0812">Transmembrane</keyword>
<dbReference type="Gene3D" id="2.40.170.20">
    <property type="entry name" value="TonB-dependent receptor, beta-barrel domain"/>
    <property type="match status" value="1"/>
</dbReference>
<evidence type="ECO:0000256" key="4">
    <source>
        <dbReference type="ARBA" id="ARBA00022692"/>
    </source>
</evidence>
<feature type="chain" id="PRO_5016711102" evidence="8">
    <location>
        <begin position="21"/>
        <end position="795"/>
    </location>
</feature>
<dbReference type="InterPro" id="IPR041700">
    <property type="entry name" value="OMP_b-brl_3"/>
</dbReference>
<dbReference type="EMBL" id="QNQU01000005">
    <property type="protein sequence ID" value="RBQ09050.1"/>
    <property type="molecule type" value="Genomic_DNA"/>
</dbReference>
<evidence type="ECO:0000313" key="11">
    <source>
        <dbReference type="EMBL" id="RBQ09050.1"/>
    </source>
</evidence>
<keyword evidence="12" id="KW-1185">Reference proteome</keyword>
<keyword evidence="3" id="KW-1134">Transmembrane beta strand</keyword>
<dbReference type="SUPFAM" id="SSF56935">
    <property type="entry name" value="Porins"/>
    <property type="match status" value="1"/>
</dbReference>
<dbReference type="AlphaFoldDB" id="A0A366L5J2"/>
<sequence length="795" mass="88736">MKHFAILFLLSFYSVLFCFAQVPKHTITGQVKERSAKTEIPFVSIIVVDGDGKNLVSGMADEKGKFSLTFSGGNKPTAQFSFMGYTKLTKTLILTEGKTANDLGTVLMEPDVTLLKDVSVTAEKSAISLKLDKKVFEVGKDILSQSGSVSELLSGVPSVSVDPGGAVSLRGNSSVLVLINGRRSGLTAGGALEQVSADQVERVEVITNPSSKYDAAGSAGIINIILKKNKKSGFNGQLRLVGGVPNETRISPSLNFKSNKINLFSTIGVRFSDYVGLYTTDQSVKQNGASVLLSQRQNENRHDDGQMAYFGADYQPDSLNTFTLAYLLNATKDHDKSRLGYDYSKAGAGLDSALNRNAESWERRNYNQLEFNYTKLFKKPGKKLTVDMQYDFWHSDKDWNLVTQKTAPALLQLPQIRTSSIGSNRDFAAQSDMSVPLDSNSVLEYGIKGENRSVRSDFLAQSETANGWATIDGIDNGVVYNELIGSGYLQLRNKMGRFSYQLGLRGEYTRVKIADRNNIYDNLKNYFKLFPTVHLGYEPAKGTTLQLSYSRRINRPSLNDLYPFNELTDFNSRYVGNPELNPSYADVFELGLLTHFGTLTVNPSVYYQHQSGLIIDYNYRENGLFISTPVNIDLEQRSGIELSMIYNPYKWLQMNMEMNAYRFRQQGFYSSQDFAFSGNMLTGRFGTQIKLPSKSSLQLRYNFSGPRNSAQSKRAAIHGIDLGLAQNLWKDRASVLFDVNNLFELRKFSTTTTGQDFNITQVFIPNGARYRLTFVYRLNLTNDQGIRQAKSGNRD</sequence>
<dbReference type="InterPro" id="IPR012910">
    <property type="entry name" value="Plug_dom"/>
</dbReference>
<organism evidence="11 12">
    <name type="scientific">Pedobacter miscanthi</name>
    <dbReference type="NCBI Taxonomy" id="2259170"/>
    <lineage>
        <taxon>Bacteria</taxon>
        <taxon>Pseudomonadati</taxon>
        <taxon>Bacteroidota</taxon>
        <taxon>Sphingobacteriia</taxon>
        <taxon>Sphingobacteriales</taxon>
        <taxon>Sphingobacteriaceae</taxon>
        <taxon>Pedobacter</taxon>
    </lineage>
</organism>
<feature type="signal peptide" evidence="8">
    <location>
        <begin position="1"/>
        <end position="20"/>
    </location>
</feature>
<accession>A0A366L5J2</accession>
<dbReference type="Proteomes" id="UP000252081">
    <property type="component" value="Unassembled WGS sequence"/>
</dbReference>
<evidence type="ECO:0000256" key="7">
    <source>
        <dbReference type="ARBA" id="ARBA00023237"/>
    </source>
</evidence>
<dbReference type="Pfam" id="PF14905">
    <property type="entry name" value="OMP_b-brl_3"/>
    <property type="match status" value="1"/>
</dbReference>
<keyword evidence="5 8" id="KW-0732">Signal</keyword>
<dbReference type="InterPro" id="IPR036942">
    <property type="entry name" value="Beta-barrel_TonB_sf"/>
</dbReference>
<evidence type="ECO:0000259" key="10">
    <source>
        <dbReference type="Pfam" id="PF14905"/>
    </source>
</evidence>